<dbReference type="AlphaFoldDB" id="A0A371F499"/>
<protein>
    <submittedName>
        <fullName evidence="1">Uncharacterized protein</fullName>
    </submittedName>
</protein>
<proteinExistence type="predicted"/>
<sequence>MKRLILEAFWDSISKSQSARKFFEEIDKFFAKNEKVNMINLLVKLISMKEYIIDISNLASKLKLLKLELGEDMLVHLILISLPTHFRQFKKNKWSFNELITHYAQEMLIFLRPLKIKKEEY</sequence>
<dbReference type="OrthoDB" id="780386at2759"/>
<gene>
    <name evidence="1" type="ORF">CR513_47333</name>
</gene>
<organism evidence="1 2">
    <name type="scientific">Mucuna pruriens</name>
    <name type="common">Velvet bean</name>
    <name type="synonym">Dolichos pruriens</name>
    <dbReference type="NCBI Taxonomy" id="157652"/>
    <lineage>
        <taxon>Eukaryota</taxon>
        <taxon>Viridiplantae</taxon>
        <taxon>Streptophyta</taxon>
        <taxon>Embryophyta</taxon>
        <taxon>Tracheophyta</taxon>
        <taxon>Spermatophyta</taxon>
        <taxon>Magnoliopsida</taxon>
        <taxon>eudicotyledons</taxon>
        <taxon>Gunneridae</taxon>
        <taxon>Pentapetalae</taxon>
        <taxon>rosids</taxon>
        <taxon>fabids</taxon>
        <taxon>Fabales</taxon>
        <taxon>Fabaceae</taxon>
        <taxon>Papilionoideae</taxon>
        <taxon>50 kb inversion clade</taxon>
        <taxon>NPAAA clade</taxon>
        <taxon>indigoferoid/millettioid clade</taxon>
        <taxon>Phaseoleae</taxon>
        <taxon>Mucuna</taxon>
    </lineage>
</organism>
<evidence type="ECO:0000313" key="2">
    <source>
        <dbReference type="Proteomes" id="UP000257109"/>
    </source>
</evidence>
<dbReference type="Proteomes" id="UP000257109">
    <property type="component" value="Unassembled WGS sequence"/>
</dbReference>
<name>A0A371F499_MUCPR</name>
<comment type="caution">
    <text evidence="1">The sequence shown here is derived from an EMBL/GenBank/DDBJ whole genome shotgun (WGS) entry which is preliminary data.</text>
</comment>
<evidence type="ECO:0000313" key="1">
    <source>
        <dbReference type="EMBL" id="RDX73104.1"/>
    </source>
</evidence>
<dbReference type="Pfam" id="PF14223">
    <property type="entry name" value="Retrotran_gag_2"/>
    <property type="match status" value="1"/>
</dbReference>
<dbReference type="EMBL" id="QJKJ01010651">
    <property type="protein sequence ID" value="RDX73104.1"/>
    <property type="molecule type" value="Genomic_DNA"/>
</dbReference>
<keyword evidence="2" id="KW-1185">Reference proteome</keyword>
<accession>A0A371F499</accession>
<feature type="non-terminal residue" evidence="1">
    <location>
        <position position="1"/>
    </location>
</feature>
<reference evidence="1" key="1">
    <citation type="submission" date="2018-05" db="EMBL/GenBank/DDBJ databases">
        <title>Draft genome of Mucuna pruriens seed.</title>
        <authorList>
            <person name="Nnadi N.E."/>
            <person name="Vos R."/>
            <person name="Hasami M.H."/>
            <person name="Devisetty U.K."/>
            <person name="Aguiy J.C."/>
        </authorList>
    </citation>
    <scope>NUCLEOTIDE SEQUENCE [LARGE SCALE GENOMIC DNA]</scope>
    <source>
        <strain evidence="1">JCA_2017</strain>
    </source>
</reference>